<evidence type="ECO:0000256" key="1">
    <source>
        <dbReference type="ARBA" id="ARBA00022679"/>
    </source>
</evidence>
<accession>A0A5B7XW62</accession>
<feature type="binding site" evidence="7">
    <location>
        <position position="108"/>
    </location>
    <ligand>
        <name>Fe cation</name>
        <dbReference type="ChEBI" id="CHEBI:24875"/>
    </ligand>
</feature>
<dbReference type="RefSeq" id="WP_139592198.1">
    <property type="nucleotide sequence ID" value="NZ_CP040825.1"/>
</dbReference>
<gene>
    <name evidence="7 9" type="primary">tsaD</name>
    <name evidence="9" type="ORF">FG904_01680</name>
</gene>
<comment type="catalytic activity">
    <reaction evidence="6 7">
        <text>L-threonylcarbamoyladenylate + adenosine(37) in tRNA = N(6)-L-threonylcarbamoyladenosine(37) in tRNA + AMP + H(+)</text>
        <dbReference type="Rhea" id="RHEA:37059"/>
        <dbReference type="Rhea" id="RHEA-COMP:10162"/>
        <dbReference type="Rhea" id="RHEA-COMP:10163"/>
        <dbReference type="ChEBI" id="CHEBI:15378"/>
        <dbReference type="ChEBI" id="CHEBI:73682"/>
        <dbReference type="ChEBI" id="CHEBI:74411"/>
        <dbReference type="ChEBI" id="CHEBI:74418"/>
        <dbReference type="ChEBI" id="CHEBI:456215"/>
        <dbReference type="EC" id="2.3.1.234"/>
    </reaction>
</comment>
<feature type="binding site" evidence="7">
    <location>
        <begin position="130"/>
        <end position="134"/>
    </location>
    <ligand>
        <name>substrate</name>
    </ligand>
</feature>
<dbReference type="KEGG" id="mnh:FG904_01680"/>
<keyword evidence="1 7" id="KW-0808">Transferase</keyword>
<dbReference type="GO" id="GO:0061711">
    <property type="term" value="F:tRNA N(6)-L-threonylcarbamoyladenine synthase activity"/>
    <property type="evidence" value="ECO:0007669"/>
    <property type="project" value="UniProtKB-EC"/>
</dbReference>
<comment type="cofactor">
    <cofactor evidence="7">
        <name>Fe(2+)</name>
        <dbReference type="ChEBI" id="CHEBI:29033"/>
    </cofactor>
    <text evidence="7">Binds 1 Fe(2+) ion per subunit.</text>
</comment>
<evidence type="ECO:0000256" key="2">
    <source>
        <dbReference type="ARBA" id="ARBA00022694"/>
    </source>
</evidence>
<dbReference type="GO" id="GO:0005737">
    <property type="term" value="C:cytoplasm"/>
    <property type="evidence" value="ECO:0007669"/>
    <property type="project" value="UniProtKB-SubCell"/>
</dbReference>
<evidence type="ECO:0000256" key="7">
    <source>
        <dbReference type="HAMAP-Rule" id="MF_01445"/>
    </source>
</evidence>
<feature type="domain" description="Gcp-like" evidence="8">
    <location>
        <begin position="23"/>
        <end position="300"/>
    </location>
</feature>
<dbReference type="Gene3D" id="3.30.420.40">
    <property type="match status" value="2"/>
</dbReference>
<dbReference type="InterPro" id="IPR000905">
    <property type="entry name" value="Gcp-like_dom"/>
</dbReference>
<dbReference type="NCBIfam" id="TIGR00329">
    <property type="entry name" value="gcp_kae1"/>
    <property type="match status" value="1"/>
</dbReference>
<dbReference type="PANTHER" id="PTHR11735">
    <property type="entry name" value="TRNA N6-ADENOSINE THREONYLCARBAMOYLTRANSFERASE"/>
    <property type="match status" value="1"/>
</dbReference>
<dbReference type="PRINTS" id="PR00789">
    <property type="entry name" value="OSIALOPTASE"/>
</dbReference>
<keyword evidence="3 7" id="KW-0479">Metal-binding</keyword>
<name>A0A5B7XW62_9MOLU</name>
<feature type="binding site" evidence="7">
    <location>
        <position position="176"/>
    </location>
    <ligand>
        <name>substrate</name>
    </ligand>
</feature>
<dbReference type="NCBIfam" id="TIGR03723">
    <property type="entry name" value="T6A_TsaD_YgjD"/>
    <property type="match status" value="1"/>
</dbReference>
<keyword evidence="4 7" id="KW-0408">Iron</keyword>
<dbReference type="InterPro" id="IPR043129">
    <property type="entry name" value="ATPase_NBD"/>
</dbReference>
<reference evidence="9 10" key="1">
    <citation type="submission" date="2019-06" db="EMBL/GenBank/DDBJ databases">
        <title>Mycoplasma sp. 2F1A isolated from ostrich.</title>
        <authorList>
            <person name="Spergser J."/>
        </authorList>
    </citation>
    <scope>NUCLEOTIDE SEQUENCE [LARGE SCALE GENOMIC DNA]</scope>
    <source>
        <strain evidence="9 10">2F1A</strain>
    </source>
</reference>
<sequence length="309" mass="33912">MKILGIETSHDDTSIAVLQDGKIIDMWSISQIDLFKQYGGTIPELASRQHVHNIALIQQELLSKHEAESFDLIAYTKEPGLIGTLQIGFLFASAFASIINKPLYPVNHLIGHFLSATIENDITFPALCLLVSGGHTQLMYAESLTDIEIIGQTLDDAVGEAFDKISARLGLGFPGGPLIDRLYQNYSGDFISLSKPKTEKPLDFSFSGLKTQVLNKVNQAKMLNQQIDPVQLAVSFQKTAVEYLIEKTKLALSQLSDVKTLVLGGGVSANTLLRNEFLKLHSNVLIPNLKYATDNGAMIAQVAYLHNKK</sequence>
<feature type="binding site" evidence="7">
    <location>
        <position position="163"/>
    </location>
    <ligand>
        <name>substrate</name>
    </ligand>
</feature>
<dbReference type="GO" id="GO:0002949">
    <property type="term" value="P:tRNA threonylcarbamoyladenosine modification"/>
    <property type="evidence" value="ECO:0007669"/>
    <property type="project" value="UniProtKB-UniRule"/>
</dbReference>
<feature type="binding site" evidence="7">
    <location>
        <position position="112"/>
    </location>
    <ligand>
        <name>Fe cation</name>
        <dbReference type="ChEBI" id="CHEBI:24875"/>
    </ligand>
</feature>
<feature type="binding site" evidence="7">
    <location>
        <position position="270"/>
    </location>
    <ligand>
        <name>substrate</name>
    </ligand>
</feature>
<protein>
    <recommendedName>
        <fullName evidence="7">tRNA N6-adenosine threonylcarbamoyltransferase</fullName>
        <ecNumber evidence="7">2.3.1.234</ecNumber>
    </recommendedName>
    <alternativeName>
        <fullName evidence="7">N6-L-threonylcarbamoyladenine synthase</fullName>
        <shortName evidence="7">t(6)A synthase</shortName>
    </alternativeName>
    <alternativeName>
        <fullName evidence="7">t(6)A37 threonylcarbamoyladenosine biosynthesis protein TsaD</fullName>
    </alternativeName>
    <alternativeName>
        <fullName evidence="7">tRNA threonylcarbamoyladenosine biosynthesis protein TsaD</fullName>
    </alternativeName>
</protein>
<comment type="similarity">
    <text evidence="7">Belongs to the KAE1 / TsaD family.</text>
</comment>
<dbReference type="GO" id="GO:0005506">
    <property type="term" value="F:iron ion binding"/>
    <property type="evidence" value="ECO:0007669"/>
    <property type="project" value="UniProtKB-UniRule"/>
</dbReference>
<dbReference type="HAMAP" id="MF_01445">
    <property type="entry name" value="TsaD"/>
    <property type="match status" value="1"/>
</dbReference>
<evidence type="ECO:0000256" key="5">
    <source>
        <dbReference type="ARBA" id="ARBA00023315"/>
    </source>
</evidence>
<evidence type="ECO:0000256" key="4">
    <source>
        <dbReference type="ARBA" id="ARBA00023004"/>
    </source>
</evidence>
<proteinExistence type="inferred from homology"/>
<keyword evidence="5 7" id="KW-0012">Acyltransferase</keyword>
<evidence type="ECO:0000259" key="8">
    <source>
        <dbReference type="Pfam" id="PF00814"/>
    </source>
</evidence>
<dbReference type="AlphaFoldDB" id="A0A5B7XW62"/>
<feature type="binding site" evidence="7">
    <location>
        <position position="294"/>
    </location>
    <ligand>
        <name>Fe cation</name>
        <dbReference type="ChEBI" id="CHEBI:24875"/>
    </ligand>
</feature>
<organism evidence="9 10">
    <name type="scientific">Mycoplasma nasistruthionis</name>
    <dbReference type="NCBI Taxonomy" id="353852"/>
    <lineage>
        <taxon>Bacteria</taxon>
        <taxon>Bacillati</taxon>
        <taxon>Mycoplasmatota</taxon>
        <taxon>Mollicutes</taxon>
        <taxon>Mycoplasmataceae</taxon>
        <taxon>Mycoplasma</taxon>
    </lineage>
</organism>
<keyword evidence="2 7" id="KW-0819">tRNA processing</keyword>
<comment type="subcellular location">
    <subcellularLocation>
        <location evidence="7">Cytoplasm</location>
    </subcellularLocation>
</comment>
<dbReference type="Pfam" id="PF00814">
    <property type="entry name" value="TsaD"/>
    <property type="match status" value="1"/>
</dbReference>
<dbReference type="Proteomes" id="UP000305457">
    <property type="component" value="Chromosome"/>
</dbReference>
<dbReference type="InterPro" id="IPR022450">
    <property type="entry name" value="TsaD"/>
</dbReference>
<dbReference type="PANTHER" id="PTHR11735:SF6">
    <property type="entry name" value="TRNA N6-ADENOSINE THREONYLCARBAMOYLTRANSFERASE, MITOCHONDRIAL"/>
    <property type="match status" value="1"/>
</dbReference>
<evidence type="ECO:0000256" key="6">
    <source>
        <dbReference type="ARBA" id="ARBA00048117"/>
    </source>
</evidence>
<dbReference type="SUPFAM" id="SSF53067">
    <property type="entry name" value="Actin-like ATPase domain"/>
    <property type="match status" value="2"/>
</dbReference>
<dbReference type="EC" id="2.3.1.234" evidence="7"/>
<dbReference type="OrthoDB" id="9806197at2"/>
<comment type="function">
    <text evidence="7">Required for the formation of a threonylcarbamoyl group on adenosine at position 37 (t(6)A37) in tRNAs that read codons beginning with adenine. Is involved in the transfer of the threonylcarbamoyl moiety of threonylcarbamoyl-AMP (TC-AMP) to the N6 group of A37, together with TsaE and TsaB. TsaD likely plays a direct catalytic role in this reaction.</text>
</comment>
<evidence type="ECO:0000256" key="3">
    <source>
        <dbReference type="ARBA" id="ARBA00022723"/>
    </source>
</evidence>
<keyword evidence="7" id="KW-0963">Cytoplasm</keyword>
<dbReference type="InterPro" id="IPR017861">
    <property type="entry name" value="KAE1/TsaD"/>
</dbReference>
<evidence type="ECO:0000313" key="9">
    <source>
        <dbReference type="EMBL" id="QCZ36715.1"/>
    </source>
</evidence>
<evidence type="ECO:0000313" key="10">
    <source>
        <dbReference type="Proteomes" id="UP000305457"/>
    </source>
</evidence>
<dbReference type="EMBL" id="CP040825">
    <property type="protein sequence ID" value="QCZ36715.1"/>
    <property type="molecule type" value="Genomic_DNA"/>
</dbReference>
<feature type="binding site" evidence="7">
    <location>
        <position position="180"/>
    </location>
    <ligand>
        <name>substrate</name>
    </ligand>
</feature>